<dbReference type="InterPro" id="IPR037143">
    <property type="entry name" value="4-PPantetheinyl_Trfase_dom_sf"/>
</dbReference>
<evidence type="ECO:0000313" key="3">
    <source>
        <dbReference type="Proteomes" id="UP000663852"/>
    </source>
</evidence>
<dbReference type="SUPFAM" id="SSF56214">
    <property type="entry name" value="4'-phosphopantetheinyl transferase"/>
    <property type="match status" value="1"/>
</dbReference>
<dbReference type="GO" id="GO:0008897">
    <property type="term" value="F:holo-[acyl-carrier-protein] synthase activity"/>
    <property type="evidence" value="ECO:0007669"/>
    <property type="project" value="InterPro"/>
</dbReference>
<dbReference type="InterPro" id="IPR055066">
    <property type="entry name" value="AASDHPPT_N"/>
</dbReference>
<comment type="caution">
    <text evidence="2">The sequence shown here is derived from an EMBL/GenBank/DDBJ whole genome shotgun (WGS) entry which is preliminary data.</text>
</comment>
<dbReference type="EMBL" id="CAJNOJ010000043">
    <property type="protein sequence ID" value="CAF0940052.1"/>
    <property type="molecule type" value="Genomic_DNA"/>
</dbReference>
<proteinExistence type="predicted"/>
<dbReference type="Gene3D" id="3.90.470.20">
    <property type="entry name" value="4'-phosphopantetheinyl transferase domain"/>
    <property type="match status" value="1"/>
</dbReference>
<evidence type="ECO:0000313" key="2">
    <source>
        <dbReference type="EMBL" id="CAF0940052.1"/>
    </source>
</evidence>
<feature type="domain" description="4'-phosphopantetheinyl transferase N-terminal" evidence="1">
    <location>
        <begin position="10"/>
        <end position="48"/>
    </location>
</feature>
<protein>
    <recommendedName>
        <fullName evidence="1">4'-phosphopantetheinyl transferase N-terminal domain-containing protein</fullName>
    </recommendedName>
</protein>
<dbReference type="Proteomes" id="UP000663852">
    <property type="component" value="Unassembled WGS sequence"/>
</dbReference>
<accession>A0A814CAX0</accession>
<dbReference type="OrthoDB" id="26719at2759"/>
<organism evidence="2 3">
    <name type="scientific">Adineta ricciae</name>
    <name type="common">Rotifer</name>
    <dbReference type="NCBI Taxonomy" id="249248"/>
    <lineage>
        <taxon>Eukaryota</taxon>
        <taxon>Metazoa</taxon>
        <taxon>Spiralia</taxon>
        <taxon>Gnathifera</taxon>
        <taxon>Rotifera</taxon>
        <taxon>Eurotatoria</taxon>
        <taxon>Bdelloidea</taxon>
        <taxon>Adinetida</taxon>
        <taxon>Adinetidae</taxon>
        <taxon>Adineta</taxon>
    </lineage>
</organism>
<gene>
    <name evidence="2" type="ORF">EDS130_LOCUS11774</name>
</gene>
<name>A0A814CAX0_ADIRI</name>
<evidence type="ECO:0000259" key="1">
    <source>
        <dbReference type="Pfam" id="PF22624"/>
    </source>
</evidence>
<dbReference type="AlphaFoldDB" id="A0A814CAX0"/>
<dbReference type="Pfam" id="PF22624">
    <property type="entry name" value="AASDHPPT_N"/>
    <property type="match status" value="1"/>
</dbReference>
<dbReference type="GO" id="GO:0000287">
    <property type="term" value="F:magnesium ion binding"/>
    <property type="evidence" value="ECO:0007669"/>
    <property type="project" value="InterPro"/>
</dbReference>
<sequence length="188" mass="23115">MYRFYFNCHHWKPTRDQWVYANRCLPSREIQRIDEYAYERDRKVHLLKFNVQNPIFRLLGHSPVKSVVIQFFIKFTFDEFELIGRNPKNFYRLWSLKESYVKWLDTILRINQQLPSDKIRFDEQMIFLNDYDQQLITLCLSTTNPCQLFVELTIDDILHGCTPFDENKQEYFISWERFQTKRQTDIFS</sequence>
<reference evidence="2" key="1">
    <citation type="submission" date="2021-02" db="EMBL/GenBank/DDBJ databases">
        <authorList>
            <person name="Nowell W R."/>
        </authorList>
    </citation>
    <scope>NUCLEOTIDE SEQUENCE</scope>
</reference>